<dbReference type="AlphaFoldDB" id="A0A0B5F7A6"/>
<organism evidence="1 2">
    <name type="scientific">Streptomyces albus (strain ATCC 21838 / DSM 41398 / FERM P-419 / JCM 4703 / NBRC 107858)</name>
    <dbReference type="NCBI Taxonomy" id="1081613"/>
    <lineage>
        <taxon>Bacteria</taxon>
        <taxon>Bacillati</taxon>
        <taxon>Actinomycetota</taxon>
        <taxon>Actinomycetes</taxon>
        <taxon>Kitasatosporales</taxon>
        <taxon>Streptomycetaceae</taxon>
        <taxon>Streptomyces</taxon>
    </lineage>
</organism>
<dbReference type="Proteomes" id="UP000031523">
    <property type="component" value="Chromosome"/>
</dbReference>
<evidence type="ECO:0000313" key="1">
    <source>
        <dbReference type="EMBL" id="AJE86751.1"/>
    </source>
</evidence>
<accession>A0A0B5F7A6</accession>
<dbReference type="KEGG" id="sals:SLNWT_6375"/>
<name>A0A0B5F7A6_STRA4</name>
<reference evidence="1 2" key="1">
    <citation type="submission" date="2015-01" db="EMBL/GenBank/DDBJ databases">
        <title>Enhanced salinomycin production by adjusting the supply of polyketide extender units in Streptomyce albus DSM 41398.</title>
        <authorList>
            <person name="Lu C."/>
        </authorList>
    </citation>
    <scope>NUCLEOTIDE SEQUENCE [LARGE SCALE GENOMIC DNA]</scope>
    <source>
        <strain evidence="2">ATCC 21838 / DSM 41398 / FERM P-419 / JCM 4703 / NBRC 107858</strain>
    </source>
</reference>
<proteinExistence type="predicted"/>
<gene>
    <name evidence="1" type="ORF">SLNWT_6375</name>
</gene>
<protein>
    <submittedName>
        <fullName evidence="1">Uncharacterized protein</fullName>
    </submittedName>
</protein>
<sequence length="56" mass="6093">MADPRAPEVVGTAQCLVSARLRTARAARRTRSFSLWAVGALPHAEYGPGRDRARSE</sequence>
<evidence type="ECO:0000313" key="2">
    <source>
        <dbReference type="Proteomes" id="UP000031523"/>
    </source>
</evidence>
<dbReference type="EMBL" id="CP010519">
    <property type="protein sequence ID" value="AJE86751.1"/>
    <property type="molecule type" value="Genomic_DNA"/>
</dbReference>
<keyword evidence="2" id="KW-1185">Reference proteome</keyword>